<proteinExistence type="predicted"/>
<reference evidence="2" key="1">
    <citation type="journal article" date="2020" name="Phytopathology">
        <title>Genome Sequence Resources of Colletotrichum truncatum, C. plurivorum, C. musicola, and C. sojae: Four Species Pathogenic to Soybean (Glycine max).</title>
        <authorList>
            <person name="Rogerio F."/>
            <person name="Boufleur T.R."/>
            <person name="Ciampi-Guillardi M."/>
            <person name="Sukno S.A."/>
            <person name="Thon M.R."/>
            <person name="Massola Junior N.S."/>
            <person name="Baroncelli R."/>
        </authorList>
    </citation>
    <scope>NUCLEOTIDE SEQUENCE</scope>
    <source>
        <strain evidence="2">LFN00145</strain>
    </source>
</reference>
<keyword evidence="3" id="KW-1185">Reference proteome</keyword>
<dbReference type="Proteomes" id="UP000654918">
    <property type="component" value="Unassembled WGS sequence"/>
</dbReference>
<feature type="compositionally biased region" description="Acidic residues" evidence="1">
    <location>
        <begin position="175"/>
        <end position="194"/>
    </location>
</feature>
<feature type="compositionally biased region" description="Polar residues" evidence="1">
    <location>
        <begin position="137"/>
        <end position="160"/>
    </location>
</feature>
<evidence type="ECO:0000313" key="2">
    <source>
        <dbReference type="EMBL" id="KAF6814889.1"/>
    </source>
</evidence>
<protein>
    <submittedName>
        <fullName evidence="2">Uncharacterized protein</fullName>
    </submittedName>
</protein>
<gene>
    <name evidence="2" type="ORF">CPLU01_14280</name>
</gene>
<sequence>MSSPISYTDNPRRIANAASRKSATKKHHEFLDQLFGSRDWLAGHRIDDITYESLLILRKIVSALQGAGKDIHAECSANGRLHKTKYTRPALEALLINISVDAPASDWHSILAFADGASTSMVVNVVEEIQKGPADSGPSTPRTSRATPSFVSSASTSTARNGRKRPRPSYLPSDHEDEEDQREDDDGDIQDLDPDCLRPGQHLDGSLVLYLMQSAAALRPLSFRVLDPDLLRGNQKLPEKLVEDLQASMGDGRRNGIEVYNSFPRAGHVADLVEQLQSLKGQLGIEGDITHNHDLPHADVRDSGIIVVHNALRLMAGRVPNEHSNYTMWRRIFLVLMTTKKDEALVPIPSDETASALPVQPLVPKTFDVTSFRRWEAEHDAYQKSLRNIVASQMKMRRATIKQGIADLDDISALLNDLATCNTVSHGEQQGLVLRSDAISNHGYQMHELDQEMFQSESALSALRQCAHVSQQSIEWLLQWKGELAELRDRQQENTERIGAIIDFIEDEKDELRKRLRETNGWEQNDADDDRVDEEYDE</sequence>
<dbReference type="EMBL" id="WIGO01000370">
    <property type="protein sequence ID" value="KAF6814889.1"/>
    <property type="molecule type" value="Genomic_DNA"/>
</dbReference>
<name>A0A8H6JKI2_9PEZI</name>
<feature type="region of interest" description="Disordered" evidence="1">
    <location>
        <begin position="516"/>
        <end position="538"/>
    </location>
</feature>
<dbReference type="AlphaFoldDB" id="A0A8H6JKI2"/>
<comment type="caution">
    <text evidence="2">The sequence shown here is derived from an EMBL/GenBank/DDBJ whole genome shotgun (WGS) entry which is preliminary data.</text>
</comment>
<accession>A0A8H6JKI2</accession>
<feature type="compositionally biased region" description="Acidic residues" evidence="1">
    <location>
        <begin position="525"/>
        <end position="538"/>
    </location>
</feature>
<evidence type="ECO:0000313" key="3">
    <source>
        <dbReference type="Proteomes" id="UP000654918"/>
    </source>
</evidence>
<organism evidence="2 3">
    <name type="scientific">Colletotrichum plurivorum</name>
    <dbReference type="NCBI Taxonomy" id="2175906"/>
    <lineage>
        <taxon>Eukaryota</taxon>
        <taxon>Fungi</taxon>
        <taxon>Dikarya</taxon>
        <taxon>Ascomycota</taxon>
        <taxon>Pezizomycotina</taxon>
        <taxon>Sordariomycetes</taxon>
        <taxon>Hypocreomycetidae</taxon>
        <taxon>Glomerellales</taxon>
        <taxon>Glomerellaceae</taxon>
        <taxon>Colletotrichum</taxon>
        <taxon>Colletotrichum orchidearum species complex</taxon>
    </lineage>
</organism>
<evidence type="ECO:0000256" key="1">
    <source>
        <dbReference type="SAM" id="MobiDB-lite"/>
    </source>
</evidence>
<feature type="region of interest" description="Disordered" evidence="1">
    <location>
        <begin position="131"/>
        <end position="197"/>
    </location>
</feature>